<proteinExistence type="predicted"/>
<dbReference type="EMBL" id="GBXM01079787">
    <property type="protein sequence ID" value="JAH28790.1"/>
    <property type="molecule type" value="Transcribed_RNA"/>
</dbReference>
<organism evidence="1">
    <name type="scientific">Anguilla anguilla</name>
    <name type="common">European freshwater eel</name>
    <name type="synonym">Muraena anguilla</name>
    <dbReference type="NCBI Taxonomy" id="7936"/>
    <lineage>
        <taxon>Eukaryota</taxon>
        <taxon>Metazoa</taxon>
        <taxon>Chordata</taxon>
        <taxon>Craniata</taxon>
        <taxon>Vertebrata</taxon>
        <taxon>Euteleostomi</taxon>
        <taxon>Actinopterygii</taxon>
        <taxon>Neopterygii</taxon>
        <taxon>Teleostei</taxon>
        <taxon>Anguilliformes</taxon>
        <taxon>Anguillidae</taxon>
        <taxon>Anguilla</taxon>
    </lineage>
</organism>
<protein>
    <submittedName>
        <fullName evidence="1">Uncharacterized protein</fullName>
    </submittedName>
</protein>
<dbReference type="AlphaFoldDB" id="A0A0E9RK33"/>
<sequence length="49" mass="5576">MVVRAAIARYGCYRIWTTGLFSTFPGVSCQTHADVDIPHQQCFYHEPVC</sequence>
<accession>A0A0E9RK33</accession>
<name>A0A0E9RK33_ANGAN</name>
<evidence type="ECO:0000313" key="1">
    <source>
        <dbReference type="EMBL" id="JAH28790.1"/>
    </source>
</evidence>
<reference evidence="1" key="2">
    <citation type="journal article" date="2015" name="Fish Shellfish Immunol.">
        <title>Early steps in the European eel (Anguilla anguilla)-Vibrio vulnificus interaction in the gills: Role of the RtxA13 toxin.</title>
        <authorList>
            <person name="Callol A."/>
            <person name="Pajuelo D."/>
            <person name="Ebbesson L."/>
            <person name="Teles M."/>
            <person name="MacKenzie S."/>
            <person name="Amaro C."/>
        </authorList>
    </citation>
    <scope>NUCLEOTIDE SEQUENCE</scope>
</reference>
<reference evidence="1" key="1">
    <citation type="submission" date="2014-11" db="EMBL/GenBank/DDBJ databases">
        <authorList>
            <person name="Amaro Gonzalez C."/>
        </authorList>
    </citation>
    <scope>NUCLEOTIDE SEQUENCE</scope>
</reference>